<dbReference type="EMBL" id="VDLX02000005">
    <property type="protein sequence ID" value="KAB8194434.1"/>
    <property type="molecule type" value="Genomic_DNA"/>
</dbReference>
<dbReference type="AlphaFoldDB" id="A0A5C4WJU7"/>
<dbReference type="SUPFAM" id="SSF52777">
    <property type="entry name" value="CoA-dependent acyltransferases"/>
    <property type="match status" value="2"/>
</dbReference>
<dbReference type="Gene3D" id="3.30.559.10">
    <property type="entry name" value="Chloramphenicol acetyltransferase-like domain"/>
    <property type="match status" value="1"/>
</dbReference>
<dbReference type="Proteomes" id="UP000312512">
    <property type="component" value="Unassembled WGS sequence"/>
</dbReference>
<evidence type="ECO:0000256" key="1">
    <source>
        <dbReference type="SAM" id="MobiDB-lite"/>
    </source>
</evidence>
<dbReference type="InterPro" id="IPR023213">
    <property type="entry name" value="CAT-like_dom_sf"/>
</dbReference>
<dbReference type="GO" id="GO:0009239">
    <property type="term" value="P:enterobactin biosynthetic process"/>
    <property type="evidence" value="ECO:0007669"/>
    <property type="project" value="TreeGrafter"/>
</dbReference>
<protein>
    <recommendedName>
        <fullName evidence="2">Condensation domain-containing protein</fullName>
    </recommendedName>
</protein>
<dbReference type="RefSeq" id="WP_139631029.1">
    <property type="nucleotide sequence ID" value="NZ_VDLX02000005.1"/>
</dbReference>
<evidence type="ECO:0000313" key="4">
    <source>
        <dbReference type="Proteomes" id="UP000312512"/>
    </source>
</evidence>
<keyword evidence="4" id="KW-1185">Reference proteome</keyword>
<dbReference type="GO" id="GO:0031177">
    <property type="term" value="F:phosphopantetheine binding"/>
    <property type="evidence" value="ECO:0007669"/>
    <property type="project" value="TreeGrafter"/>
</dbReference>
<dbReference type="GO" id="GO:0047527">
    <property type="term" value="F:2,3-dihydroxybenzoate-serine ligase activity"/>
    <property type="evidence" value="ECO:0007669"/>
    <property type="project" value="TreeGrafter"/>
</dbReference>
<name>A0A5C4WJU7_9ACTN</name>
<accession>A0A5C4WJU7</accession>
<dbReference type="GO" id="GO:0008610">
    <property type="term" value="P:lipid biosynthetic process"/>
    <property type="evidence" value="ECO:0007669"/>
    <property type="project" value="UniProtKB-ARBA"/>
</dbReference>
<reference evidence="3 4" key="1">
    <citation type="submission" date="2019-10" db="EMBL/GenBank/DDBJ databases">
        <title>Nonomuraea sp. nov., isolated from Phyllanthus amarus.</title>
        <authorList>
            <person name="Klykleung N."/>
            <person name="Tanasupawat S."/>
        </authorList>
    </citation>
    <scope>NUCLEOTIDE SEQUENCE [LARGE SCALE GENOMIC DNA]</scope>
    <source>
        <strain evidence="3 4">PA1-10</strain>
    </source>
</reference>
<dbReference type="InterPro" id="IPR001242">
    <property type="entry name" value="Condensation_dom"/>
</dbReference>
<dbReference type="PANTHER" id="PTHR45527:SF1">
    <property type="entry name" value="FATTY ACID SYNTHASE"/>
    <property type="match status" value="1"/>
</dbReference>
<dbReference type="GO" id="GO:0009366">
    <property type="term" value="C:enterobactin synthetase complex"/>
    <property type="evidence" value="ECO:0007669"/>
    <property type="project" value="TreeGrafter"/>
</dbReference>
<gene>
    <name evidence="3" type="ORF">FH608_014480</name>
</gene>
<evidence type="ECO:0000259" key="2">
    <source>
        <dbReference type="Pfam" id="PF00668"/>
    </source>
</evidence>
<sequence>MGETCEEQPPTGLLTGPTAGPSTGPSTGPPTGPSAGASAGPLTWGQQDIWRAVVAAAPQERYLTIVRSFAAPRRRPVTVERAALALERLVARHESLRTRLTGPRDAPLQQVSAVVRPLYEVVTEPVEEVCERLAAEPFAYWDEWPLRVAFVVDGGYVRHIVLILCHLAADGHAAELLVKDFRLLLLRDTLPPPDGATPRELAAWQHSDAGRRVSEEAIAWWLEEYARMDPVPPYAHTPEEPRFLEATLRSPGLAAATRAVAARNRVSSSTVLLAAAMRLAGGLTGQRHCGMRVIVNNRFAAGRRDAVATISQEALVVLDLDAPSFDALVRQAWGRAMRAYRQAQYDPYAMEAAVTGAGPGIRSFGCFNDQRLAQEDGAAGASTEPAARRNGAPGEKIEMAAARTDGTGEGKTEVAWTDAMDRNICDFRLHVGGEPGGMEVSCYADTALLPPSGIERYLLDLEGLILEAARA</sequence>
<dbReference type="OrthoDB" id="3405520at2"/>
<evidence type="ECO:0000313" key="3">
    <source>
        <dbReference type="EMBL" id="KAB8194434.1"/>
    </source>
</evidence>
<comment type="caution">
    <text evidence="3">The sequence shown here is derived from an EMBL/GenBank/DDBJ whole genome shotgun (WGS) entry which is preliminary data.</text>
</comment>
<dbReference type="GO" id="GO:0043041">
    <property type="term" value="P:amino acid activation for nonribosomal peptide biosynthetic process"/>
    <property type="evidence" value="ECO:0007669"/>
    <property type="project" value="TreeGrafter"/>
</dbReference>
<feature type="domain" description="Condensation" evidence="2">
    <location>
        <begin position="77"/>
        <end position="346"/>
    </location>
</feature>
<organism evidence="3 4">
    <name type="scientific">Nonomuraea phyllanthi</name>
    <dbReference type="NCBI Taxonomy" id="2219224"/>
    <lineage>
        <taxon>Bacteria</taxon>
        <taxon>Bacillati</taxon>
        <taxon>Actinomycetota</taxon>
        <taxon>Actinomycetes</taxon>
        <taxon>Streptosporangiales</taxon>
        <taxon>Streptosporangiaceae</taxon>
        <taxon>Nonomuraea</taxon>
    </lineage>
</organism>
<feature type="region of interest" description="Disordered" evidence="1">
    <location>
        <begin position="1"/>
        <end position="41"/>
    </location>
</feature>
<feature type="compositionally biased region" description="Low complexity" evidence="1">
    <location>
        <begin position="9"/>
        <end position="26"/>
    </location>
</feature>
<dbReference type="PANTHER" id="PTHR45527">
    <property type="entry name" value="NONRIBOSOMAL PEPTIDE SYNTHETASE"/>
    <property type="match status" value="1"/>
</dbReference>
<proteinExistence type="predicted"/>
<dbReference type="Gene3D" id="3.30.559.30">
    <property type="entry name" value="Nonribosomal peptide synthetase, condensation domain"/>
    <property type="match status" value="1"/>
</dbReference>
<dbReference type="Pfam" id="PF00668">
    <property type="entry name" value="Condensation"/>
    <property type="match status" value="1"/>
</dbReference>
<dbReference type="GO" id="GO:0005829">
    <property type="term" value="C:cytosol"/>
    <property type="evidence" value="ECO:0007669"/>
    <property type="project" value="TreeGrafter"/>
</dbReference>